<reference evidence="3" key="2">
    <citation type="submission" date="2019-09" db="UniProtKB">
        <authorList>
            <consortium name="WormBaseParasite"/>
        </authorList>
    </citation>
    <scope>IDENTIFICATION</scope>
</reference>
<gene>
    <name evidence="1" type="ORF">HPBE_LOCUS21901</name>
</gene>
<protein>
    <submittedName>
        <fullName evidence="1 3">Uncharacterized protein</fullName>
    </submittedName>
</protein>
<evidence type="ECO:0000313" key="3">
    <source>
        <dbReference type="WBParaSite" id="HPBE_0002190201-mRNA-1"/>
    </source>
</evidence>
<dbReference type="EMBL" id="UZAH01033452">
    <property type="protein sequence ID" value="VDP28951.1"/>
    <property type="molecule type" value="Genomic_DNA"/>
</dbReference>
<evidence type="ECO:0000313" key="2">
    <source>
        <dbReference type="Proteomes" id="UP000050761"/>
    </source>
</evidence>
<sequence length="135" mass="15683">MVDGLMMRSEHLFHEVMVTRKRMLDEEEKKKLPQHCRGGLSSKNLTCQWMLEECKPFKGRDLRKMLESFCWLQLGDTDKDREEAFREMQNARVDWSALIRKTLSPALTEVRTYSFVAPGLPLAPKGNKKVVTLPS</sequence>
<reference evidence="1 2" key="1">
    <citation type="submission" date="2018-11" db="EMBL/GenBank/DDBJ databases">
        <authorList>
            <consortium name="Pathogen Informatics"/>
        </authorList>
    </citation>
    <scope>NUCLEOTIDE SEQUENCE [LARGE SCALE GENOMIC DNA]</scope>
</reference>
<dbReference type="AlphaFoldDB" id="A0A183GH77"/>
<keyword evidence="2" id="KW-1185">Reference proteome</keyword>
<evidence type="ECO:0000313" key="1">
    <source>
        <dbReference type="EMBL" id="VDP28951.1"/>
    </source>
</evidence>
<name>A0A183GH77_HELPZ</name>
<organism evidence="2 3">
    <name type="scientific">Heligmosomoides polygyrus</name>
    <name type="common">Parasitic roundworm</name>
    <dbReference type="NCBI Taxonomy" id="6339"/>
    <lineage>
        <taxon>Eukaryota</taxon>
        <taxon>Metazoa</taxon>
        <taxon>Ecdysozoa</taxon>
        <taxon>Nematoda</taxon>
        <taxon>Chromadorea</taxon>
        <taxon>Rhabditida</taxon>
        <taxon>Rhabditina</taxon>
        <taxon>Rhabditomorpha</taxon>
        <taxon>Strongyloidea</taxon>
        <taxon>Heligmosomidae</taxon>
        <taxon>Heligmosomoides</taxon>
    </lineage>
</organism>
<accession>A0A183GH77</accession>
<proteinExistence type="predicted"/>
<dbReference type="WBParaSite" id="HPBE_0002190201-mRNA-1">
    <property type="protein sequence ID" value="HPBE_0002190201-mRNA-1"/>
    <property type="gene ID" value="HPBE_0002190201"/>
</dbReference>
<dbReference type="Proteomes" id="UP000050761">
    <property type="component" value="Unassembled WGS sequence"/>
</dbReference>
<accession>A0A3P8C7Z5</accession>